<proteinExistence type="predicted"/>
<dbReference type="Proteomes" id="UP000790377">
    <property type="component" value="Unassembled WGS sequence"/>
</dbReference>
<comment type="caution">
    <text evidence="1">The sequence shown here is derived from an EMBL/GenBank/DDBJ whole genome shotgun (WGS) entry which is preliminary data.</text>
</comment>
<dbReference type="EMBL" id="MU267707">
    <property type="protein sequence ID" value="KAH7910578.1"/>
    <property type="molecule type" value="Genomic_DNA"/>
</dbReference>
<name>A0ACB8ABT0_9AGAM</name>
<organism evidence="1 2">
    <name type="scientific">Hygrophoropsis aurantiaca</name>
    <dbReference type="NCBI Taxonomy" id="72124"/>
    <lineage>
        <taxon>Eukaryota</taxon>
        <taxon>Fungi</taxon>
        <taxon>Dikarya</taxon>
        <taxon>Basidiomycota</taxon>
        <taxon>Agaricomycotina</taxon>
        <taxon>Agaricomycetes</taxon>
        <taxon>Agaricomycetidae</taxon>
        <taxon>Boletales</taxon>
        <taxon>Coniophorineae</taxon>
        <taxon>Hygrophoropsidaceae</taxon>
        <taxon>Hygrophoropsis</taxon>
    </lineage>
</organism>
<sequence>MKITVKTLQQKVFQIDTEPSDTVGDLKAKISETQGHSIESQKIIYSGKVLPDNKTVESCAIKEKDFLVLMVSKPKPTPTPAVAVAPAESSSSATTEPPAAAPPSAPAAESAPAAPSAPATPAPAAPIAPPAPPPAFGDMSSFLSGDALNTTIQNMMEMGFEREQVMRALRASFNNPDRAVEYLMTGIPAHLESEASGVPRPQAPVGTPAPAAPAPQPAAAAPPPPSGAPQNLFQLAQQQQQGAPQPARGPGFDLSGMMNSPQAQQMRQMVAANPQLLQPMIQQLAEQNPQLAALLRENPEGLMQMLMQWAQQNEGGEGDIPPGAQVIQITEEERAAIERLEGLGFSRQAVIEAYFACDKDEQLAANYLFEGGFEDD</sequence>
<accession>A0ACB8ABT0</accession>
<evidence type="ECO:0000313" key="2">
    <source>
        <dbReference type="Proteomes" id="UP000790377"/>
    </source>
</evidence>
<keyword evidence="2" id="KW-1185">Reference proteome</keyword>
<gene>
    <name evidence="1" type="ORF">BJ138DRAFT_1173057</name>
</gene>
<protein>
    <submittedName>
        <fullName evidence="1">Uncharacterized protein</fullName>
    </submittedName>
</protein>
<reference evidence="1" key="1">
    <citation type="journal article" date="2021" name="New Phytol.">
        <title>Evolutionary innovations through gain and loss of genes in the ectomycorrhizal Boletales.</title>
        <authorList>
            <person name="Wu G."/>
            <person name="Miyauchi S."/>
            <person name="Morin E."/>
            <person name="Kuo A."/>
            <person name="Drula E."/>
            <person name="Varga T."/>
            <person name="Kohler A."/>
            <person name="Feng B."/>
            <person name="Cao Y."/>
            <person name="Lipzen A."/>
            <person name="Daum C."/>
            <person name="Hundley H."/>
            <person name="Pangilinan J."/>
            <person name="Johnson J."/>
            <person name="Barry K."/>
            <person name="LaButti K."/>
            <person name="Ng V."/>
            <person name="Ahrendt S."/>
            <person name="Min B."/>
            <person name="Choi I.G."/>
            <person name="Park H."/>
            <person name="Plett J.M."/>
            <person name="Magnuson J."/>
            <person name="Spatafora J.W."/>
            <person name="Nagy L.G."/>
            <person name="Henrissat B."/>
            <person name="Grigoriev I.V."/>
            <person name="Yang Z.L."/>
            <person name="Xu J."/>
            <person name="Martin F.M."/>
        </authorList>
    </citation>
    <scope>NUCLEOTIDE SEQUENCE</scope>
    <source>
        <strain evidence="1">ATCC 28755</strain>
    </source>
</reference>
<evidence type="ECO:0000313" key="1">
    <source>
        <dbReference type="EMBL" id="KAH7910578.1"/>
    </source>
</evidence>